<evidence type="ECO:0000259" key="2">
    <source>
        <dbReference type="PROSITE" id="PS50181"/>
    </source>
</evidence>
<proteinExistence type="predicted"/>
<accession>A0AAD5K3Y9</accession>
<sequence>MSSTKTNNQYPGSKEKHHQKQNTFQKVVLDNIDGRDKDQLLLSVNNNPEIHSSTEFVKKHQELSLPLEQYHDTSLISSLPFDVQTLIFGNLAPKELLRCLNVCMTWYRFLTDWPGYWKLLSNKMPDIIRSTTVKPLLQGKTNFLCFVGPMDLVMMNDILDIFINSECCFFRGLGKCL</sequence>
<dbReference type="AlphaFoldDB" id="A0AAD5K3Y9"/>
<dbReference type="InterPro" id="IPR001810">
    <property type="entry name" value="F-box_dom"/>
</dbReference>
<name>A0AAD5K3Y9_9FUNG</name>
<organism evidence="3 4">
    <name type="scientific">Phascolomyces articulosus</name>
    <dbReference type="NCBI Taxonomy" id="60185"/>
    <lineage>
        <taxon>Eukaryota</taxon>
        <taxon>Fungi</taxon>
        <taxon>Fungi incertae sedis</taxon>
        <taxon>Mucoromycota</taxon>
        <taxon>Mucoromycotina</taxon>
        <taxon>Mucoromycetes</taxon>
        <taxon>Mucorales</taxon>
        <taxon>Lichtheimiaceae</taxon>
        <taxon>Phascolomyces</taxon>
    </lineage>
</organism>
<dbReference type="SUPFAM" id="SSF81383">
    <property type="entry name" value="F-box domain"/>
    <property type="match status" value="1"/>
</dbReference>
<dbReference type="PROSITE" id="PS50181">
    <property type="entry name" value="FBOX"/>
    <property type="match status" value="1"/>
</dbReference>
<evidence type="ECO:0000256" key="1">
    <source>
        <dbReference type="SAM" id="MobiDB-lite"/>
    </source>
</evidence>
<reference evidence="3" key="1">
    <citation type="journal article" date="2022" name="IScience">
        <title>Evolution of zygomycete secretomes and the origins of terrestrial fungal ecologies.</title>
        <authorList>
            <person name="Chang Y."/>
            <person name="Wang Y."/>
            <person name="Mondo S."/>
            <person name="Ahrendt S."/>
            <person name="Andreopoulos W."/>
            <person name="Barry K."/>
            <person name="Beard J."/>
            <person name="Benny G.L."/>
            <person name="Blankenship S."/>
            <person name="Bonito G."/>
            <person name="Cuomo C."/>
            <person name="Desiro A."/>
            <person name="Gervers K.A."/>
            <person name="Hundley H."/>
            <person name="Kuo A."/>
            <person name="LaButti K."/>
            <person name="Lang B.F."/>
            <person name="Lipzen A."/>
            <person name="O'Donnell K."/>
            <person name="Pangilinan J."/>
            <person name="Reynolds N."/>
            <person name="Sandor L."/>
            <person name="Smith M.E."/>
            <person name="Tsang A."/>
            <person name="Grigoriev I.V."/>
            <person name="Stajich J.E."/>
            <person name="Spatafora J.W."/>
        </authorList>
    </citation>
    <scope>NUCLEOTIDE SEQUENCE</scope>
    <source>
        <strain evidence="3">RSA 2281</strain>
    </source>
</reference>
<dbReference type="Proteomes" id="UP001209540">
    <property type="component" value="Unassembled WGS sequence"/>
</dbReference>
<feature type="domain" description="F-box" evidence="2">
    <location>
        <begin position="73"/>
        <end position="120"/>
    </location>
</feature>
<evidence type="ECO:0000313" key="4">
    <source>
        <dbReference type="Proteomes" id="UP001209540"/>
    </source>
</evidence>
<dbReference type="CDD" id="cd09917">
    <property type="entry name" value="F-box_SF"/>
    <property type="match status" value="1"/>
</dbReference>
<gene>
    <name evidence="3" type="ORF">BDA99DRAFT_505287</name>
</gene>
<keyword evidence="4" id="KW-1185">Reference proteome</keyword>
<reference evidence="3" key="2">
    <citation type="submission" date="2023-02" db="EMBL/GenBank/DDBJ databases">
        <authorList>
            <consortium name="DOE Joint Genome Institute"/>
            <person name="Mondo S.J."/>
            <person name="Chang Y."/>
            <person name="Wang Y."/>
            <person name="Ahrendt S."/>
            <person name="Andreopoulos W."/>
            <person name="Barry K."/>
            <person name="Beard J."/>
            <person name="Benny G.L."/>
            <person name="Blankenship S."/>
            <person name="Bonito G."/>
            <person name="Cuomo C."/>
            <person name="Desiro A."/>
            <person name="Gervers K.A."/>
            <person name="Hundley H."/>
            <person name="Kuo A."/>
            <person name="LaButti K."/>
            <person name="Lang B.F."/>
            <person name="Lipzen A."/>
            <person name="O'Donnell K."/>
            <person name="Pangilinan J."/>
            <person name="Reynolds N."/>
            <person name="Sandor L."/>
            <person name="Smith M.W."/>
            <person name="Tsang A."/>
            <person name="Grigoriev I.V."/>
            <person name="Stajich J.E."/>
            <person name="Spatafora J.W."/>
        </authorList>
    </citation>
    <scope>NUCLEOTIDE SEQUENCE</scope>
    <source>
        <strain evidence="3">RSA 2281</strain>
    </source>
</reference>
<dbReference type="InterPro" id="IPR036047">
    <property type="entry name" value="F-box-like_dom_sf"/>
</dbReference>
<comment type="caution">
    <text evidence="3">The sequence shown here is derived from an EMBL/GenBank/DDBJ whole genome shotgun (WGS) entry which is preliminary data.</text>
</comment>
<dbReference type="Gene3D" id="1.20.1280.50">
    <property type="match status" value="1"/>
</dbReference>
<dbReference type="Pfam" id="PF12937">
    <property type="entry name" value="F-box-like"/>
    <property type="match status" value="1"/>
</dbReference>
<evidence type="ECO:0000313" key="3">
    <source>
        <dbReference type="EMBL" id="KAI9268244.1"/>
    </source>
</evidence>
<dbReference type="EMBL" id="JAIXMP010000009">
    <property type="protein sequence ID" value="KAI9268244.1"/>
    <property type="molecule type" value="Genomic_DNA"/>
</dbReference>
<feature type="compositionally biased region" description="Polar residues" evidence="1">
    <location>
        <begin position="1"/>
        <end position="11"/>
    </location>
</feature>
<protein>
    <recommendedName>
        <fullName evidence="2">F-box domain-containing protein</fullName>
    </recommendedName>
</protein>
<feature type="region of interest" description="Disordered" evidence="1">
    <location>
        <begin position="1"/>
        <end position="20"/>
    </location>
</feature>